<evidence type="ECO:0000256" key="2">
    <source>
        <dbReference type="ARBA" id="ARBA00022552"/>
    </source>
</evidence>
<name>E8LIZ4_SUCHY</name>
<dbReference type="PROSITE" id="PS00092">
    <property type="entry name" value="N6_MTASE"/>
    <property type="match status" value="1"/>
</dbReference>
<dbReference type="InterPro" id="IPR002052">
    <property type="entry name" value="DNA_methylase_N6_adenine_CS"/>
</dbReference>
<keyword evidence="1" id="KW-0963">Cytoplasm</keyword>
<dbReference type="CDD" id="cd02440">
    <property type="entry name" value="AdoMet_MTases"/>
    <property type="match status" value="1"/>
</dbReference>
<dbReference type="SUPFAM" id="SSF53335">
    <property type="entry name" value="S-adenosyl-L-methionine-dependent methyltransferases"/>
    <property type="match status" value="1"/>
</dbReference>
<keyword evidence="3 8" id="KW-0489">Methyltransferase</keyword>
<dbReference type="InterPro" id="IPR046977">
    <property type="entry name" value="RsmC/RlmG"/>
</dbReference>
<keyword evidence="2" id="KW-0698">rRNA processing</keyword>
<dbReference type="AlphaFoldDB" id="E8LIZ4"/>
<dbReference type="GO" id="GO:0003676">
    <property type="term" value="F:nucleic acid binding"/>
    <property type="evidence" value="ECO:0007669"/>
    <property type="project" value="InterPro"/>
</dbReference>
<keyword evidence="9" id="KW-1185">Reference proteome</keyword>
<keyword evidence="4 8" id="KW-0808">Transferase</keyword>
<accession>E8LIZ4</accession>
<feature type="domain" description="Methyltransferase small" evidence="6">
    <location>
        <begin position="184"/>
        <end position="350"/>
    </location>
</feature>
<evidence type="ECO:0000256" key="5">
    <source>
        <dbReference type="ARBA" id="ARBA00022691"/>
    </source>
</evidence>
<evidence type="ECO:0000313" key="9">
    <source>
        <dbReference type="Proteomes" id="UP000018458"/>
    </source>
</evidence>
<evidence type="ECO:0000313" key="8">
    <source>
        <dbReference type="EMBL" id="EFY07525.1"/>
    </source>
</evidence>
<proteinExistence type="predicted"/>
<evidence type="ECO:0000259" key="6">
    <source>
        <dbReference type="Pfam" id="PF05175"/>
    </source>
</evidence>
<evidence type="ECO:0000256" key="3">
    <source>
        <dbReference type="ARBA" id="ARBA00022603"/>
    </source>
</evidence>
<gene>
    <name evidence="8" type="ORF">HMPREF9444_00667</name>
</gene>
<dbReference type="PANTHER" id="PTHR47816:SF4">
    <property type="entry name" value="RIBOSOMAL RNA SMALL SUBUNIT METHYLTRANSFERASE C"/>
    <property type="match status" value="1"/>
</dbReference>
<dbReference type="Proteomes" id="UP000018458">
    <property type="component" value="Unassembled WGS sequence"/>
</dbReference>
<organism evidence="8 9">
    <name type="scientific">Succinatimonas hippei (strain DSM 22608 / JCM 16073 / KCTC 15190 / YIT 12066)</name>
    <dbReference type="NCBI Taxonomy" id="762983"/>
    <lineage>
        <taxon>Bacteria</taxon>
        <taxon>Pseudomonadati</taxon>
        <taxon>Pseudomonadota</taxon>
        <taxon>Gammaproteobacteria</taxon>
        <taxon>Aeromonadales</taxon>
        <taxon>Succinivibrionaceae</taxon>
        <taxon>Succinatimonas</taxon>
    </lineage>
</organism>
<dbReference type="RefSeq" id="WP_009142882.1">
    <property type="nucleotide sequence ID" value="NZ_GL830968.1"/>
</dbReference>
<dbReference type="STRING" id="762983.HMPREF9444_00667"/>
<dbReference type="EMBL" id="AEVO01000031">
    <property type="protein sequence ID" value="EFY07525.1"/>
    <property type="molecule type" value="Genomic_DNA"/>
</dbReference>
<dbReference type="eggNOG" id="COG2813">
    <property type="taxonomic scope" value="Bacteria"/>
</dbReference>
<dbReference type="Pfam" id="PF05175">
    <property type="entry name" value="MTS"/>
    <property type="match status" value="1"/>
</dbReference>
<dbReference type="HOGENOM" id="CLU_049581_0_0_6"/>
<evidence type="ECO:0000256" key="4">
    <source>
        <dbReference type="ARBA" id="ARBA00022679"/>
    </source>
</evidence>
<evidence type="ECO:0000259" key="7">
    <source>
        <dbReference type="Pfam" id="PF08468"/>
    </source>
</evidence>
<dbReference type="GO" id="GO:0008990">
    <property type="term" value="F:rRNA (guanine-N2-)-methyltransferase activity"/>
    <property type="evidence" value="ECO:0007669"/>
    <property type="project" value="InterPro"/>
</dbReference>
<sequence>MANINHPLTELYLRNHDLLQGKDVVFAGDIDSMQVLHLAKGCKSAVFIIDNYAIACQCAAALGKTLNHEINQSVTVGFISVIFAPLTLAAEKITKFSCLTLFLSKAKQKSAEILRSLAPKLEQESLILIAGSNDGGGKSADGLLKECGEPYKVDTARKCTLFAVKPASPFSPLKACPDICYENLQLKQKYGVFSQGRVDEGTSLLLKNLPQNLNGLKALDLGCGCGIIGLYLAKKGANVTFSDISAEALFLAELNAKENDLKESCEFKASFMLDDAPGFDVIATNPPFHEGIKKAEKVTLEMIKEAPNHLNKGGALYLVGNSFLNYGPTLEEAFEKVTVIESNKRFSVFKASN</sequence>
<dbReference type="OrthoDB" id="29650at2"/>
<dbReference type="PANTHER" id="PTHR47816">
    <property type="entry name" value="RIBOSOMAL RNA SMALL SUBUNIT METHYLTRANSFERASE C"/>
    <property type="match status" value="1"/>
</dbReference>
<dbReference type="Gene3D" id="3.40.50.150">
    <property type="entry name" value="Vaccinia Virus protein VP39"/>
    <property type="match status" value="2"/>
</dbReference>
<keyword evidence="5" id="KW-0949">S-adenosyl-L-methionine</keyword>
<dbReference type="InterPro" id="IPR007848">
    <property type="entry name" value="Small_mtfrase_dom"/>
</dbReference>
<protein>
    <submittedName>
        <fullName evidence="8">Methyltransferase small domain protein</fullName>
    </submittedName>
</protein>
<reference evidence="8 9" key="1">
    <citation type="submission" date="2011-01" db="EMBL/GenBank/DDBJ databases">
        <authorList>
            <person name="Weinstock G."/>
            <person name="Sodergren E."/>
            <person name="Clifton S."/>
            <person name="Fulton L."/>
            <person name="Fulton B."/>
            <person name="Courtney L."/>
            <person name="Fronick C."/>
            <person name="Harrison M."/>
            <person name="Strong C."/>
            <person name="Farmer C."/>
            <person name="Delahaunty K."/>
            <person name="Markovic C."/>
            <person name="Hall O."/>
            <person name="Minx P."/>
            <person name="Tomlinson C."/>
            <person name="Mitreva M."/>
            <person name="Hou S."/>
            <person name="Chen J."/>
            <person name="Wollam A."/>
            <person name="Pepin K.H."/>
            <person name="Johnson M."/>
            <person name="Bhonagiri V."/>
            <person name="Zhang X."/>
            <person name="Suruliraj S."/>
            <person name="Warren W."/>
            <person name="Chinwalla A."/>
            <person name="Mardis E.R."/>
            <person name="Wilson R.K."/>
        </authorList>
    </citation>
    <scope>NUCLEOTIDE SEQUENCE [LARGE SCALE GENOMIC DNA]</scope>
    <source>
        <strain evidence="9">DSM 22608 / JCM 16073 / KCTC 15190 / YIT 12066</strain>
    </source>
</reference>
<dbReference type="InterPro" id="IPR013675">
    <property type="entry name" value="Mtase_sm_N"/>
</dbReference>
<feature type="domain" description="Methyltransferase small N-terminal" evidence="7">
    <location>
        <begin position="10"/>
        <end position="167"/>
    </location>
</feature>
<dbReference type="InterPro" id="IPR029063">
    <property type="entry name" value="SAM-dependent_MTases_sf"/>
</dbReference>
<dbReference type="Pfam" id="PF08468">
    <property type="entry name" value="MTS_N"/>
    <property type="match status" value="1"/>
</dbReference>
<comment type="caution">
    <text evidence="8">The sequence shown here is derived from an EMBL/GenBank/DDBJ whole genome shotgun (WGS) entry which is preliminary data.</text>
</comment>
<evidence type="ECO:0000256" key="1">
    <source>
        <dbReference type="ARBA" id="ARBA00022490"/>
    </source>
</evidence>